<dbReference type="AlphaFoldDB" id="A0AA41RCH4"/>
<dbReference type="RefSeq" id="WP_246913388.1">
    <property type="nucleotide sequence ID" value="NZ_JALJRB010000027.1"/>
</dbReference>
<dbReference type="Proteomes" id="UP001165427">
    <property type="component" value="Unassembled WGS sequence"/>
</dbReference>
<dbReference type="InterPro" id="IPR014179">
    <property type="entry name" value="PfaD-like_TIM-barrel"/>
</dbReference>
<protein>
    <submittedName>
        <fullName evidence="2">PfaD family polyunsaturated fatty acid/polyketide biosynthesis protein</fullName>
    </submittedName>
</protein>
<name>A0AA41RCH4_9BACT</name>
<dbReference type="PANTHER" id="PTHR32332:SF20">
    <property type="entry name" value="2-NITROPROPANE DIOXYGENASE-LIKE PROTEIN"/>
    <property type="match status" value="1"/>
</dbReference>
<dbReference type="NCBIfam" id="TIGR02814">
    <property type="entry name" value="pfaD_fam"/>
    <property type="match status" value="1"/>
</dbReference>
<organism evidence="2 3">
    <name type="scientific">Desulfatitalea alkaliphila</name>
    <dbReference type="NCBI Taxonomy" id="2929485"/>
    <lineage>
        <taxon>Bacteria</taxon>
        <taxon>Pseudomonadati</taxon>
        <taxon>Thermodesulfobacteriota</taxon>
        <taxon>Desulfobacteria</taxon>
        <taxon>Desulfobacterales</taxon>
        <taxon>Desulfosarcinaceae</taxon>
        <taxon>Desulfatitalea</taxon>
    </lineage>
</organism>
<dbReference type="PANTHER" id="PTHR32332">
    <property type="entry name" value="2-NITROPROPANE DIOXYGENASE"/>
    <property type="match status" value="1"/>
</dbReference>
<reference evidence="2" key="1">
    <citation type="submission" date="2022-04" db="EMBL/GenBank/DDBJ databases">
        <title>Desulfatitalea alkaliphila sp. nov., a novel anaerobic sulfate-reducing bacterium isolated from terrestrial mud volcano, Taman Peninsula, Russia.</title>
        <authorList>
            <person name="Khomyakova M.A."/>
            <person name="Merkel A.Y."/>
            <person name="Slobodkin A.I."/>
        </authorList>
    </citation>
    <scope>NUCLEOTIDE SEQUENCE</scope>
    <source>
        <strain evidence="2">M08but</strain>
    </source>
</reference>
<accession>A0AA41RCH4</accession>
<dbReference type="Pfam" id="PF03060">
    <property type="entry name" value="NMO"/>
    <property type="match status" value="1"/>
</dbReference>
<dbReference type="InterPro" id="IPR013785">
    <property type="entry name" value="Aldolase_TIM"/>
</dbReference>
<dbReference type="SUPFAM" id="SSF51412">
    <property type="entry name" value="Inosine monophosphate dehydrogenase (IMPDH)"/>
    <property type="match status" value="1"/>
</dbReference>
<feature type="domain" description="[Acyl-carrier-protein] S-malonyltransferase-like inserted helical" evidence="1">
    <location>
        <begin position="394"/>
        <end position="473"/>
    </location>
</feature>
<comment type="caution">
    <text evidence="2">The sequence shown here is derived from an EMBL/GenBank/DDBJ whole genome shotgun (WGS) entry which is preliminary data.</text>
</comment>
<sequence length="548" mass="59850">MTDVLNGPDIQRWIGDEQSLQFGPEAFNEALGRLGRPVYVVGENRRQPAVSQTGTLVWGRAMDGLPEGRPLLGFTPPLRPEALGDDGFKRDLGLRYAYVIGAMANGISSVEMVEAAGRAGMLGFFGTGGQNLDQVRTAIDRLAALQTDVPYGFNLIHSPNDPLLEEAVADLFIARNIRLVEASAYLGLTLPLVRYRISGIHQRPDGTIICPNHVVAKVSRVEVAAKFFAPPPDKLIAELLRQGKITEQEARLAEQVPMARDITAEADSGGHTDNRPALTLLPTFLALREDAMARHGFKAPLRVGLGGGIATPDAAAAAFAMGAAYVLTGSINQACIEADTSATVREMLAETQQADVIMAPAADMFEMGVKVQVLKRSTMFAMRAAKLYELYRAHESYEQIPPATRAGIEKDLLRASYPEAWQATRRFFEQRDPTQIERAEKNPKHQMALVFRSYLGQSSLWAKTGEPSRRMDYQIWCGPAMGAFNAWTKGSFLERTDARSVAVVGMNLLYGAAGLVRCGWLRQQGVSLPAEAAIFRPLPPEEIETRTA</sequence>
<evidence type="ECO:0000259" key="1">
    <source>
        <dbReference type="Pfam" id="PF21607"/>
    </source>
</evidence>
<proteinExistence type="predicted"/>
<dbReference type="Pfam" id="PF21607">
    <property type="entry name" value="FabD_helical_ins"/>
    <property type="match status" value="1"/>
</dbReference>
<evidence type="ECO:0000313" key="3">
    <source>
        <dbReference type="Proteomes" id="UP001165427"/>
    </source>
</evidence>
<dbReference type="InterPro" id="IPR049489">
    <property type="entry name" value="FabD-like_helical_ins"/>
</dbReference>
<keyword evidence="3" id="KW-1185">Reference proteome</keyword>
<dbReference type="Gene3D" id="3.20.20.70">
    <property type="entry name" value="Aldolase class I"/>
    <property type="match status" value="1"/>
</dbReference>
<evidence type="ECO:0000313" key="2">
    <source>
        <dbReference type="EMBL" id="MCJ8502508.1"/>
    </source>
</evidence>
<gene>
    <name evidence="2" type="ORF">MRX98_18170</name>
</gene>
<dbReference type="EMBL" id="JALJRB010000027">
    <property type="protein sequence ID" value="MCJ8502508.1"/>
    <property type="molecule type" value="Genomic_DNA"/>
</dbReference>